<evidence type="ECO:0000256" key="1">
    <source>
        <dbReference type="SAM" id="MobiDB-lite"/>
    </source>
</evidence>
<sequence length="688" mass="75893">MSSDLSRRSSRQPLVQADDTLSLTSFPDLTLSAGTASPSLEPLNEPLRDAVAGGQTGVSPPPPPLHEQIVSVSVSAAHDGLNGLLDDAGPSMFDEQENGIADPQNLSTSSTEVLRRVVDHRGAVELVRHLSQLLAERDAHVTALTRLAEEFKVPRARIAETSDRVKQFERRRLSLAGASEDLAPTNRSESSDSAAQTSLPDIGSGTIRNLTRMFGGGAKRKDATIRPTPASMKSAATSMKSTGTASASSSRSNSIVPQPEPVVKKKTERPKSIDVLSVNSGESFGWTSTLINAGAGTIKGISNLATRDRRESRAAREPRGPVEMSTRHDKNQLPPTLLRTESKDPQEMAWNKFVLRLNELREEAGEEAQSGEVLGAARWGHEGSNGKQKLDTLTRLTIGGIPMRLRSPIWMELSNTYAIMRPDGYKHHLGTRENEDPHEIDAILKDVPRTLTSKYDYFAEKGHDRLRKVLVAFVNKNPGLGYTQGLNMIAGYLLLAIPDESDAFWVLCNMVESHFPPDYFSPDTAMSAPIADNVVLRQYVKDLLPKLFDKMALLEIEPEHTVPLSWFLTAFASVLPESVLLRIWDVWLCVPNQKTFLFNIALTLLAAHAKNLMNCEDQGEYWAYMTSKIRISEDPEKVNELIRSAFGLRKRLEQVEMRRGLAVKKVRKHASTEALFTPEAQGEEEVEA</sequence>
<dbReference type="OMA" id="ARWGHEG"/>
<evidence type="ECO:0000313" key="3">
    <source>
        <dbReference type="EMBL" id="EME40893.1"/>
    </source>
</evidence>
<feature type="region of interest" description="Disordered" evidence="1">
    <location>
        <begin position="177"/>
        <end position="268"/>
    </location>
</feature>
<feature type="compositionally biased region" description="Polar residues" evidence="1">
    <location>
        <begin position="19"/>
        <end position="38"/>
    </location>
</feature>
<feature type="compositionally biased region" description="Low complexity" evidence="1">
    <location>
        <begin position="227"/>
        <end position="254"/>
    </location>
</feature>
<accession>N1PE50</accession>
<dbReference type="Pfam" id="PF00566">
    <property type="entry name" value="RabGAP-TBC"/>
    <property type="match status" value="1"/>
</dbReference>
<dbReference type="eggNOG" id="KOG2058">
    <property type="taxonomic scope" value="Eukaryota"/>
</dbReference>
<evidence type="ECO:0000259" key="2">
    <source>
        <dbReference type="PROSITE" id="PS50086"/>
    </source>
</evidence>
<dbReference type="InterPro" id="IPR000195">
    <property type="entry name" value="Rab-GAP-TBC_dom"/>
</dbReference>
<protein>
    <recommendedName>
        <fullName evidence="2">Rab-GAP TBC domain-containing protein</fullName>
    </recommendedName>
</protein>
<organism evidence="3 4">
    <name type="scientific">Dothistroma septosporum (strain NZE10 / CBS 128990)</name>
    <name type="common">Red band needle blight fungus</name>
    <name type="synonym">Mycosphaerella pini</name>
    <dbReference type="NCBI Taxonomy" id="675120"/>
    <lineage>
        <taxon>Eukaryota</taxon>
        <taxon>Fungi</taxon>
        <taxon>Dikarya</taxon>
        <taxon>Ascomycota</taxon>
        <taxon>Pezizomycotina</taxon>
        <taxon>Dothideomycetes</taxon>
        <taxon>Dothideomycetidae</taxon>
        <taxon>Mycosphaerellales</taxon>
        <taxon>Mycosphaerellaceae</taxon>
        <taxon>Dothistroma</taxon>
    </lineage>
</organism>
<name>N1PE50_DOTSN</name>
<dbReference type="Proteomes" id="UP000016933">
    <property type="component" value="Unassembled WGS sequence"/>
</dbReference>
<dbReference type="PROSITE" id="PS50086">
    <property type="entry name" value="TBC_RABGAP"/>
    <property type="match status" value="1"/>
</dbReference>
<feature type="region of interest" description="Disordered" evidence="1">
    <location>
        <begin position="306"/>
        <end position="338"/>
    </location>
</feature>
<dbReference type="InterPro" id="IPR035969">
    <property type="entry name" value="Rab-GAP_TBC_sf"/>
</dbReference>
<dbReference type="STRING" id="675120.N1PE50"/>
<dbReference type="GO" id="GO:0005096">
    <property type="term" value="F:GTPase activator activity"/>
    <property type="evidence" value="ECO:0007669"/>
    <property type="project" value="TreeGrafter"/>
</dbReference>
<dbReference type="GO" id="GO:0031267">
    <property type="term" value="F:small GTPase binding"/>
    <property type="evidence" value="ECO:0007669"/>
    <property type="project" value="TreeGrafter"/>
</dbReference>
<reference evidence="3 4" key="2">
    <citation type="journal article" date="2012" name="PLoS Pathog.">
        <title>Diverse lifestyles and strategies of plant pathogenesis encoded in the genomes of eighteen Dothideomycetes fungi.</title>
        <authorList>
            <person name="Ohm R.A."/>
            <person name="Feau N."/>
            <person name="Henrissat B."/>
            <person name="Schoch C.L."/>
            <person name="Horwitz B.A."/>
            <person name="Barry K.W."/>
            <person name="Condon B.J."/>
            <person name="Copeland A.C."/>
            <person name="Dhillon B."/>
            <person name="Glaser F."/>
            <person name="Hesse C.N."/>
            <person name="Kosti I."/>
            <person name="LaButti K."/>
            <person name="Lindquist E.A."/>
            <person name="Lucas S."/>
            <person name="Salamov A.A."/>
            <person name="Bradshaw R.E."/>
            <person name="Ciuffetti L."/>
            <person name="Hamelin R.C."/>
            <person name="Kema G.H.J."/>
            <person name="Lawrence C."/>
            <person name="Scott J.A."/>
            <person name="Spatafora J.W."/>
            <person name="Turgeon B.G."/>
            <person name="de Wit P.J.G.M."/>
            <person name="Zhong S."/>
            <person name="Goodwin S.B."/>
            <person name="Grigoriev I.V."/>
        </authorList>
    </citation>
    <scope>NUCLEOTIDE SEQUENCE [LARGE SCALE GENOMIC DNA]</scope>
    <source>
        <strain evidence="4">NZE10 / CBS 128990</strain>
    </source>
</reference>
<proteinExistence type="predicted"/>
<dbReference type="HOGENOM" id="CLU_400092_0_0_1"/>
<dbReference type="SUPFAM" id="SSF47923">
    <property type="entry name" value="Ypt/Rab-GAP domain of gyp1p"/>
    <property type="match status" value="2"/>
</dbReference>
<dbReference type="PANTHER" id="PTHR47219">
    <property type="entry name" value="RAB GTPASE-ACTIVATING PROTEIN 1-LIKE"/>
    <property type="match status" value="1"/>
</dbReference>
<feature type="region of interest" description="Disordered" evidence="1">
    <location>
        <begin position="1"/>
        <end position="65"/>
    </location>
</feature>
<dbReference type="AlphaFoldDB" id="N1PE50"/>
<dbReference type="SMART" id="SM00164">
    <property type="entry name" value="TBC"/>
    <property type="match status" value="1"/>
</dbReference>
<dbReference type="PANTHER" id="PTHR47219:SF20">
    <property type="entry name" value="TBC1 DOMAIN FAMILY MEMBER 2B"/>
    <property type="match status" value="1"/>
</dbReference>
<keyword evidence="4" id="KW-1185">Reference proteome</keyword>
<dbReference type="EMBL" id="KB446543">
    <property type="protein sequence ID" value="EME40893.1"/>
    <property type="molecule type" value="Genomic_DNA"/>
</dbReference>
<evidence type="ECO:0000313" key="4">
    <source>
        <dbReference type="Proteomes" id="UP000016933"/>
    </source>
</evidence>
<dbReference type="Gene3D" id="1.10.8.270">
    <property type="entry name" value="putative rabgap domain of human tbc1 domain family member 14 like domains"/>
    <property type="match status" value="1"/>
</dbReference>
<gene>
    <name evidence="3" type="ORF">DOTSEDRAFT_90974</name>
</gene>
<feature type="domain" description="Rab-GAP TBC" evidence="2">
    <location>
        <begin position="400"/>
        <end position="591"/>
    </location>
</feature>
<dbReference type="InterPro" id="IPR050302">
    <property type="entry name" value="Rab_GAP_TBC_domain"/>
</dbReference>
<feature type="compositionally biased region" description="Polar residues" evidence="1">
    <location>
        <begin position="185"/>
        <end position="199"/>
    </location>
</feature>
<feature type="compositionally biased region" description="Basic and acidic residues" evidence="1">
    <location>
        <begin position="306"/>
        <end position="331"/>
    </location>
</feature>
<reference evidence="4" key="1">
    <citation type="journal article" date="2012" name="PLoS Genet.">
        <title>The genomes of the fungal plant pathogens Cladosporium fulvum and Dothistroma septosporum reveal adaptation to different hosts and lifestyles but also signatures of common ancestry.</title>
        <authorList>
            <person name="de Wit P.J.G.M."/>
            <person name="van der Burgt A."/>
            <person name="Oekmen B."/>
            <person name="Stergiopoulos I."/>
            <person name="Abd-Elsalam K.A."/>
            <person name="Aerts A.L."/>
            <person name="Bahkali A.H."/>
            <person name="Beenen H.G."/>
            <person name="Chettri P."/>
            <person name="Cox M.P."/>
            <person name="Datema E."/>
            <person name="de Vries R.P."/>
            <person name="Dhillon B."/>
            <person name="Ganley A.R."/>
            <person name="Griffiths S.A."/>
            <person name="Guo Y."/>
            <person name="Hamelin R.C."/>
            <person name="Henrissat B."/>
            <person name="Kabir M.S."/>
            <person name="Jashni M.K."/>
            <person name="Kema G."/>
            <person name="Klaubauf S."/>
            <person name="Lapidus A."/>
            <person name="Levasseur A."/>
            <person name="Lindquist E."/>
            <person name="Mehrabi R."/>
            <person name="Ohm R.A."/>
            <person name="Owen T.J."/>
            <person name="Salamov A."/>
            <person name="Schwelm A."/>
            <person name="Schijlen E."/>
            <person name="Sun H."/>
            <person name="van den Burg H.A."/>
            <person name="van Ham R.C.H.J."/>
            <person name="Zhang S."/>
            <person name="Goodwin S.B."/>
            <person name="Grigoriev I.V."/>
            <person name="Collemare J."/>
            <person name="Bradshaw R.E."/>
        </authorList>
    </citation>
    <scope>NUCLEOTIDE SEQUENCE [LARGE SCALE GENOMIC DNA]</scope>
    <source>
        <strain evidence="4">NZE10 / CBS 128990</strain>
    </source>
</reference>
<dbReference type="Gene3D" id="1.10.472.80">
    <property type="entry name" value="Ypt/Rab-GAP domain of gyp1p, domain 3"/>
    <property type="match status" value="1"/>
</dbReference>
<dbReference type="OrthoDB" id="294251at2759"/>